<gene>
    <name evidence="6" type="ORF">PCOR1329_LOCUS13322</name>
</gene>
<feature type="transmembrane region" description="Helical" evidence="5">
    <location>
        <begin position="36"/>
        <end position="59"/>
    </location>
</feature>
<dbReference type="InterPro" id="IPR037185">
    <property type="entry name" value="EmrE-like"/>
</dbReference>
<dbReference type="SUPFAM" id="SSF103481">
    <property type="entry name" value="Multidrug resistance efflux transporter EmrE"/>
    <property type="match status" value="1"/>
</dbReference>
<comment type="subcellular location">
    <subcellularLocation>
        <location evidence="1">Membrane</location>
        <topology evidence="1">Multi-pass membrane protein</topology>
    </subcellularLocation>
</comment>
<keyword evidence="7" id="KW-1185">Reference proteome</keyword>
<name>A0ABN9QNL4_9DINO</name>
<comment type="caution">
    <text evidence="6">The sequence shown here is derived from an EMBL/GenBank/DDBJ whole genome shotgun (WGS) entry which is preliminary data.</text>
</comment>
<evidence type="ECO:0000313" key="6">
    <source>
        <dbReference type="EMBL" id="CAK0807438.1"/>
    </source>
</evidence>
<keyword evidence="4 5" id="KW-0472">Membrane</keyword>
<dbReference type="EMBL" id="CAUYUJ010003933">
    <property type="protein sequence ID" value="CAK0807438.1"/>
    <property type="molecule type" value="Genomic_DNA"/>
</dbReference>
<evidence type="ECO:0000256" key="3">
    <source>
        <dbReference type="ARBA" id="ARBA00022989"/>
    </source>
</evidence>
<feature type="transmembrane region" description="Helical" evidence="5">
    <location>
        <begin position="138"/>
        <end position="155"/>
    </location>
</feature>
<proteinExistence type="predicted"/>
<dbReference type="InterPro" id="IPR007271">
    <property type="entry name" value="Nuc_sug_transpt"/>
</dbReference>
<evidence type="ECO:0000256" key="5">
    <source>
        <dbReference type="SAM" id="Phobius"/>
    </source>
</evidence>
<evidence type="ECO:0000256" key="4">
    <source>
        <dbReference type="ARBA" id="ARBA00023136"/>
    </source>
</evidence>
<reference evidence="6" key="1">
    <citation type="submission" date="2023-10" db="EMBL/GenBank/DDBJ databases">
        <authorList>
            <person name="Chen Y."/>
            <person name="Shah S."/>
            <person name="Dougan E. K."/>
            <person name="Thang M."/>
            <person name="Chan C."/>
        </authorList>
    </citation>
    <scope>NUCLEOTIDE SEQUENCE [LARGE SCALE GENOMIC DNA]</scope>
</reference>
<keyword evidence="3 5" id="KW-1133">Transmembrane helix</keyword>
<feature type="transmembrane region" description="Helical" evidence="5">
    <location>
        <begin position="112"/>
        <end position="129"/>
    </location>
</feature>
<protein>
    <submittedName>
        <fullName evidence="6">Uncharacterized protein</fullName>
    </submittedName>
</protein>
<feature type="transmembrane region" description="Helical" evidence="5">
    <location>
        <begin position="167"/>
        <end position="190"/>
    </location>
</feature>
<keyword evidence="2 5" id="KW-0812">Transmembrane</keyword>
<evidence type="ECO:0000256" key="1">
    <source>
        <dbReference type="ARBA" id="ARBA00004141"/>
    </source>
</evidence>
<dbReference type="Pfam" id="PF04142">
    <property type="entry name" value="Nuc_sug_transp"/>
    <property type="match status" value="1"/>
</dbReference>
<dbReference type="Proteomes" id="UP001189429">
    <property type="component" value="Unassembled WGS sequence"/>
</dbReference>
<accession>A0ABN9QNL4</accession>
<sequence>MVWRTALKGVLFLLGSVCYALLGVLSQLSKSPDGSYAYSMPGVVFTAEAVKLCLSFAMLSAERGSLPAAAGAVLGGPLGHWLAYVVPSLLYSVNNNLDMLNNQHMDPATEQVLVQGKILTTGIVWWLVFREHMPARKWAALVLLFLGTVLTGWPASDDGAPAERKSMYIDATGVFLVFAYIWISASAGVYNEWLYKHVGRDDSIHVSNIRLYAIGCVVNFSGYMASASPSQGMGGVLTGFNRYPHGESFRNRFSLLPPPAYPMCFLLEGSGSRRRAPGEAGSISHADTKG</sequence>
<evidence type="ECO:0000256" key="2">
    <source>
        <dbReference type="ARBA" id="ARBA00022692"/>
    </source>
</evidence>
<dbReference type="PANTHER" id="PTHR10231">
    <property type="entry name" value="NUCLEOTIDE-SUGAR TRANSMEMBRANE TRANSPORTER"/>
    <property type="match status" value="1"/>
</dbReference>
<feature type="transmembrane region" description="Helical" evidence="5">
    <location>
        <begin position="71"/>
        <end position="92"/>
    </location>
</feature>
<organism evidence="6 7">
    <name type="scientific">Prorocentrum cordatum</name>
    <dbReference type="NCBI Taxonomy" id="2364126"/>
    <lineage>
        <taxon>Eukaryota</taxon>
        <taxon>Sar</taxon>
        <taxon>Alveolata</taxon>
        <taxon>Dinophyceae</taxon>
        <taxon>Prorocentrales</taxon>
        <taxon>Prorocentraceae</taxon>
        <taxon>Prorocentrum</taxon>
    </lineage>
</organism>
<evidence type="ECO:0000313" key="7">
    <source>
        <dbReference type="Proteomes" id="UP001189429"/>
    </source>
</evidence>